<dbReference type="Proteomes" id="UP000008177">
    <property type="component" value="Unplaced contigs"/>
</dbReference>
<dbReference type="EMBL" id="FQ790321">
    <property type="protein sequence ID" value="CCD49673.1"/>
    <property type="molecule type" value="Genomic_DNA"/>
</dbReference>
<protein>
    <submittedName>
        <fullName evidence="1">Uncharacterized protein</fullName>
    </submittedName>
</protein>
<reference evidence="2" key="1">
    <citation type="journal article" date="2011" name="PLoS Genet.">
        <title>Genomic analysis of the necrotrophic fungal pathogens Sclerotinia sclerotiorum and Botrytis cinerea.</title>
        <authorList>
            <person name="Amselem J."/>
            <person name="Cuomo C.A."/>
            <person name="van Kan J.A."/>
            <person name="Viaud M."/>
            <person name="Benito E.P."/>
            <person name="Couloux A."/>
            <person name="Coutinho P.M."/>
            <person name="de Vries R.P."/>
            <person name="Dyer P.S."/>
            <person name="Fillinger S."/>
            <person name="Fournier E."/>
            <person name="Gout L."/>
            <person name="Hahn M."/>
            <person name="Kohn L."/>
            <person name="Lapalu N."/>
            <person name="Plummer K.M."/>
            <person name="Pradier J.M."/>
            <person name="Quevillon E."/>
            <person name="Sharon A."/>
            <person name="Simon A."/>
            <person name="ten Have A."/>
            <person name="Tudzynski B."/>
            <person name="Tudzynski P."/>
            <person name="Wincker P."/>
            <person name="Andrew M."/>
            <person name="Anthouard V."/>
            <person name="Beever R.E."/>
            <person name="Beffa R."/>
            <person name="Benoit I."/>
            <person name="Bouzid O."/>
            <person name="Brault B."/>
            <person name="Chen Z."/>
            <person name="Choquer M."/>
            <person name="Collemare J."/>
            <person name="Cotton P."/>
            <person name="Danchin E.G."/>
            <person name="Da Silva C."/>
            <person name="Gautier A."/>
            <person name="Giraud C."/>
            <person name="Giraud T."/>
            <person name="Gonzalez C."/>
            <person name="Grossetete S."/>
            <person name="Guldener U."/>
            <person name="Henrissat B."/>
            <person name="Howlett B.J."/>
            <person name="Kodira C."/>
            <person name="Kretschmer M."/>
            <person name="Lappartient A."/>
            <person name="Leroch M."/>
            <person name="Levis C."/>
            <person name="Mauceli E."/>
            <person name="Neuveglise C."/>
            <person name="Oeser B."/>
            <person name="Pearson M."/>
            <person name="Poulain J."/>
            <person name="Poussereau N."/>
            <person name="Quesneville H."/>
            <person name="Rascle C."/>
            <person name="Schumacher J."/>
            <person name="Segurens B."/>
            <person name="Sexton A."/>
            <person name="Silva E."/>
            <person name="Sirven C."/>
            <person name="Soanes D.M."/>
            <person name="Talbot N.J."/>
            <person name="Templeton M."/>
            <person name="Yandava C."/>
            <person name="Yarden O."/>
            <person name="Zeng Q."/>
            <person name="Rollins J.A."/>
            <person name="Lebrun M.H."/>
            <person name="Dickman M."/>
        </authorList>
    </citation>
    <scope>NUCLEOTIDE SEQUENCE [LARGE SCALE GENOMIC DNA]</scope>
    <source>
        <strain evidence="2">T4</strain>
    </source>
</reference>
<dbReference type="InParanoid" id="G2YD25"/>
<proteinExistence type="predicted"/>
<dbReference type="HOGENOM" id="CLU_3013945_0_0_1"/>
<organism evidence="1 2">
    <name type="scientific">Botryotinia fuckeliana (strain T4)</name>
    <name type="common">Noble rot fungus</name>
    <name type="synonym">Botrytis cinerea</name>
    <dbReference type="NCBI Taxonomy" id="999810"/>
    <lineage>
        <taxon>Eukaryota</taxon>
        <taxon>Fungi</taxon>
        <taxon>Dikarya</taxon>
        <taxon>Ascomycota</taxon>
        <taxon>Pezizomycotina</taxon>
        <taxon>Leotiomycetes</taxon>
        <taxon>Helotiales</taxon>
        <taxon>Sclerotiniaceae</taxon>
        <taxon>Botrytis</taxon>
    </lineage>
</organism>
<name>G2YD25_BOTF4</name>
<sequence>MIACSVNLGQFALIQSDKRYIAHAQFFPMTHGLMIPVLEVLIASSISNVYDEIALP</sequence>
<dbReference type="AlphaFoldDB" id="G2YD25"/>
<evidence type="ECO:0000313" key="2">
    <source>
        <dbReference type="Proteomes" id="UP000008177"/>
    </source>
</evidence>
<accession>G2YD25</accession>
<evidence type="ECO:0000313" key="1">
    <source>
        <dbReference type="EMBL" id="CCD49673.1"/>
    </source>
</evidence>
<gene>
    <name evidence="1" type="ORF">BofuT4_P093810.1</name>
</gene>